<keyword evidence="8" id="KW-1185">Reference proteome</keyword>
<evidence type="ECO:0000256" key="3">
    <source>
        <dbReference type="ARBA" id="ARBA00022989"/>
    </source>
</evidence>
<comment type="caution">
    <text evidence="7">The sequence shown here is derived from an EMBL/GenBank/DDBJ whole genome shotgun (WGS) entry which is preliminary data.</text>
</comment>
<dbReference type="Proteomes" id="UP001262754">
    <property type="component" value="Unassembled WGS sequence"/>
</dbReference>
<accession>A0ABU1MX98</accession>
<name>A0ABU1MX98_9CAUL</name>
<sequence>MAVRQVRRRRRRLLVSRAPVSAETRWRRLAPALAPGLLYLTHLAAGANQTASAQGFSLALAVALCVVLTRPRLRNELAELSFVWPVLGLFAAVVGVALLTLYLPPSPASSSAWALTRASGVLSINRSATWLEIVKLGGLACIFALGCVHGARGERARTTIEWIVLLGGIYAAVSIAFFLAGLQVKGRLSGGFLSANSGATVLGMLAVVTTAFLLRQLRRTARLDQEDRLRKLATPAGSLFFIATCLVLTASRMGLAATGAAILVLLAWDLASQRKIRITVRPRDLVLTAAALAVLACASIPTWTRVDALDSDATIRGQIFSTHWNAFLASPIFGRGLGSFNDINGQALTTENYSVLWSIRAAHNVYIQWLEEAGVAGALPMFALVAAIILISVLQVARMRSGQTLARGLVASGVVVLLHGATDYALQVPSIAAFWAFLLGMQFAFTQARRGT</sequence>
<dbReference type="InterPro" id="IPR007016">
    <property type="entry name" value="O-antigen_ligase-rel_domated"/>
</dbReference>
<dbReference type="InterPro" id="IPR051533">
    <property type="entry name" value="WaaL-like"/>
</dbReference>
<feature type="domain" description="O-antigen ligase-related" evidence="6">
    <location>
        <begin position="238"/>
        <end position="379"/>
    </location>
</feature>
<feature type="transmembrane region" description="Helical" evidence="5">
    <location>
        <begin position="428"/>
        <end position="446"/>
    </location>
</feature>
<feature type="transmembrane region" description="Helical" evidence="5">
    <location>
        <begin position="255"/>
        <end position="272"/>
    </location>
</feature>
<feature type="transmembrane region" description="Helical" evidence="5">
    <location>
        <begin position="284"/>
        <end position="303"/>
    </location>
</feature>
<comment type="subcellular location">
    <subcellularLocation>
        <location evidence="1">Membrane</location>
        <topology evidence="1">Multi-pass membrane protein</topology>
    </subcellularLocation>
</comment>
<feature type="transmembrane region" description="Helical" evidence="5">
    <location>
        <begin position="404"/>
        <end position="422"/>
    </location>
</feature>
<dbReference type="GO" id="GO:0016874">
    <property type="term" value="F:ligase activity"/>
    <property type="evidence" value="ECO:0007669"/>
    <property type="project" value="UniProtKB-KW"/>
</dbReference>
<evidence type="ECO:0000256" key="1">
    <source>
        <dbReference type="ARBA" id="ARBA00004141"/>
    </source>
</evidence>
<feature type="transmembrane region" description="Helical" evidence="5">
    <location>
        <begin position="128"/>
        <end position="148"/>
    </location>
</feature>
<protein>
    <submittedName>
        <fullName evidence="7">O-antigen ligase</fullName>
    </submittedName>
</protein>
<evidence type="ECO:0000259" key="6">
    <source>
        <dbReference type="Pfam" id="PF04932"/>
    </source>
</evidence>
<keyword evidence="2 5" id="KW-0812">Transmembrane</keyword>
<keyword evidence="7" id="KW-0436">Ligase</keyword>
<keyword evidence="3 5" id="KW-1133">Transmembrane helix</keyword>
<feature type="transmembrane region" description="Helical" evidence="5">
    <location>
        <begin position="160"/>
        <end position="180"/>
    </location>
</feature>
<evidence type="ECO:0000313" key="7">
    <source>
        <dbReference type="EMBL" id="MDR6530798.1"/>
    </source>
</evidence>
<evidence type="ECO:0000313" key="8">
    <source>
        <dbReference type="Proteomes" id="UP001262754"/>
    </source>
</evidence>
<reference evidence="7 8" key="1">
    <citation type="submission" date="2023-07" db="EMBL/GenBank/DDBJ databases">
        <title>Sorghum-associated microbial communities from plants grown in Nebraska, USA.</title>
        <authorList>
            <person name="Schachtman D."/>
        </authorList>
    </citation>
    <scope>NUCLEOTIDE SEQUENCE [LARGE SCALE GENOMIC DNA]</scope>
    <source>
        <strain evidence="7 8">DS2154</strain>
    </source>
</reference>
<proteinExistence type="predicted"/>
<evidence type="ECO:0000256" key="2">
    <source>
        <dbReference type="ARBA" id="ARBA00022692"/>
    </source>
</evidence>
<keyword evidence="4 5" id="KW-0472">Membrane</keyword>
<feature type="transmembrane region" description="Helical" evidence="5">
    <location>
        <begin position="192"/>
        <end position="212"/>
    </location>
</feature>
<feature type="transmembrane region" description="Helical" evidence="5">
    <location>
        <begin position="378"/>
        <end position="397"/>
    </location>
</feature>
<evidence type="ECO:0000256" key="5">
    <source>
        <dbReference type="SAM" id="Phobius"/>
    </source>
</evidence>
<dbReference type="PANTHER" id="PTHR37422:SF23">
    <property type="entry name" value="TEICHURONIC ACID BIOSYNTHESIS PROTEIN TUAE"/>
    <property type="match status" value="1"/>
</dbReference>
<dbReference type="EMBL" id="JAVDRL010000004">
    <property type="protein sequence ID" value="MDR6530798.1"/>
    <property type="molecule type" value="Genomic_DNA"/>
</dbReference>
<feature type="transmembrane region" description="Helical" evidence="5">
    <location>
        <begin position="80"/>
        <end position="103"/>
    </location>
</feature>
<dbReference type="Pfam" id="PF04932">
    <property type="entry name" value="Wzy_C"/>
    <property type="match status" value="1"/>
</dbReference>
<dbReference type="RefSeq" id="WP_310030508.1">
    <property type="nucleotide sequence ID" value="NZ_JAVDRL010000004.1"/>
</dbReference>
<evidence type="ECO:0000256" key="4">
    <source>
        <dbReference type="ARBA" id="ARBA00023136"/>
    </source>
</evidence>
<gene>
    <name evidence="7" type="ORF">J2800_001537</name>
</gene>
<feature type="transmembrane region" description="Helical" evidence="5">
    <location>
        <begin position="232"/>
        <end position="249"/>
    </location>
</feature>
<organism evidence="7 8">
    <name type="scientific">Caulobacter rhizosphaerae</name>
    <dbReference type="NCBI Taxonomy" id="2010972"/>
    <lineage>
        <taxon>Bacteria</taxon>
        <taxon>Pseudomonadati</taxon>
        <taxon>Pseudomonadota</taxon>
        <taxon>Alphaproteobacteria</taxon>
        <taxon>Caulobacterales</taxon>
        <taxon>Caulobacteraceae</taxon>
        <taxon>Caulobacter</taxon>
    </lineage>
</organism>
<dbReference type="PANTHER" id="PTHR37422">
    <property type="entry name" value="TEICHURONIC ACID BIOSYNTHESIS PROTEIN TUAE"/>
    <property type="match status" value="1"/>
</dbReference>